<accession>A0A5J4VI65</accession>
<dbReference type="GO" id="GO:0003676">
    <property type="term" value="F:nucleic acid binding"/>
    <property type="evidence" value="ECO:0007669"/>
    <property type="project" value="InterPro"/>
</dbReference>
<evidence type="ECO:0000313" key="1">
    <source>
        <dbReference type="EMBL" id="KAA6382278.1"/>
    </source>
</evidence>
<comment type="caution">
    <text evidence="1">The sequence shown here is derived from an EMBL/GenBank/DDBJ whole genome shotgun (WGS) entry which is preliminary data.</text>
</comment>
<proteinExistence type="predicted"/>
<dbReference type="OrthoDB" id="120326at2759"/>
<dbReference type="AlphaFoldDB" id="A0A5J4VI65"/>
<dbReference type="EMBL" id="SNRW01006868">
    <property type="protein sequence ID" value="KAA6382278.1"/>
    <property type="molecule type" value="Genomic_DNA"/>
</dbReference>
<evidence type="ECO:0000313" key="2">
    <source>
        <dbReference type="Proteomes" id="UP000324800"/>
    </source>
</evidence>
<reference evidence="1 2" key="1">
    <citation type="submission" date="2019-03" db="EMBL/GenBank/DDBJ databases">
        <title>Single cell metagenomics reveals metabolic interactions within the superorganism composed of flagellate Streblomastix strix and complex community of Bacteroidetes bacteria on its surface.</title>
        <authorList>
            <person name="Treitli S.C."/>
            <person name="Kolisko M."/>
            <person name="Husnik F."/>
            <person name="Keeling P."/>
            <person name="Hampl V."/>
        </authorList>
    </citation>
    <scope>NUCLEOTIDE SEQUENCE [LARGE SCALE GENOMIC DNA]</scope>
    <source>
        <strain evidence="1">ST1C</strain>
    </source>
</reference>
<dbReference type="InterPro" id="IPR036397">
    <property type="entry name" value="RNaseH_sf"/>
</dbReference>
<sequence>MELLECLACSPDLSPIENVQSVNVRKVYAEIPAFDSEEQLWRKIQRVIKGIKKEEIIHFVESIGKRIVRCAQNKYSYVNK</sequence>
<organism evidence="1 2">
    <name type="scientific">Streblomastix strix</name>
    <dbReference type="NCBI Taxonomy" id="222440"/>
    <lineage>
        <taxon>Eukaryota</taxon>
        <taxon>Metamonada</taxon>
        <taxon>Preaxostyla</taxon>
        <taxon>Oxymonadida</taxon>
        <taxon>Streblomastigidae</taxon>
        <taxon>Streblomastix</taxon>
    </lineage>
</organism>
<gene>
    <name evidence="1" type="ORF">EZS28_022195</name>
</gene>
<dbReference type="Proteomes" id="UP000324800">
    <property type="component" value="Unassembled WGS sequence"/>
</dbReference>
<protein>
    <submittedName>
        <fullName evidence="1">Uncharacterized protein</fullName>
    </submittedName>
</protein>
<name>A0A5J4VI65_9EUKA</name>
<dbReference type="Gene3D" id="3.30.420.10">
    <property type="entry name" value="Ribonuclease H-like superfamily/Ribonuclease H"/>
    <property type="match status" value="1"/>
</dbReference>